<accession>A0ABU7RDB3</accession>
<dbReference type="EMBL" id="JAZGLY010000001">
    <property type="protein sequence ID" value="MEE6185792.1"/>
    <property type="molecule type" value="Genomic_DNA"/>
</dbReference>
<dbReference type="InterPro" id="IPR011004">
    <property type="entry name" value="Trimer_LpxA-like_sf"/>
</dbReference>
<evidence type="ECO:0000256" key="2">
    <source>
        <dbReference type="ARBA" id="ARBA00022679"/>
    </source>
</evidence>
<reference evidence="4 5" key="1">
    <citation type="submission" date="2024-01" db="EMBL/GenBank/DDBJ databases">
        <title>Niabella digestum sp. nov., isolated from waste digestion system.</title>
        <authorList>
            <person name="Zhang L."/>
        </authorList>
    </citation>
    <scope>NUCLEOTIDE SEQUENCE [LARGE SCALE GENOMIC DNA]</scope>
    <source>
        <strain evidence="4 5">A18</strain>
    </source>
</reference>
<evidence type="ECO:0000256" key="1">
    <source>
        <dbReference type="ARBA" id="ARBA00022605"/>
    </source>
</evidence>
<keyword evidence="1" id="KW-0028">Amino-acid biosynthesis</keyword>
<comment type="caution">
    <text evidence="4">The sequence shown here is derived from an EMBL/GenBank/DDBJ whole genome shotgun (WGS) entry which is preliminary data.</text>
</comment>
<evidence type="ECO:0000313" key="4">
    <source>
        <dbReference type="EMBL" id="MEE6185792.1"/>
    </source>
</evidence>
<gene>
    <name evidence="4" type="primary">epsC</name>
    <name evidence="4" type="ORF">V2H41_00765</name>
</gene>
<keyword evidence="2" id="KW-0808">Transferase</keyword>
<sequence>MSNKTFIKLLLQNNTRIGNLPDKDLAHQFVDDIFAFLFIPKTGVNQKEKDLQKGLYALKSHLATLIYDVVNDGAKSQAAADCFFDALPDIYAALQKDAAAFIANDPAALDISEVFQAYPGFYAIAVYRISHQLWKQGIRALPRIFTEYAHSRTGVDIHPGATIGENFFIDHGTGVVIGETTIIGNDVKIYQGVTIGALNSAKSKKKVKRHPTIEDNVIIYSGATILGGDTIIGHDSVIGGNAWITFSVPPNSLVYNQSEVTNKVDFSHKDSVNKILKTAKKRS</sequence>
<dbReference type="InterPro" id="IPR042122">
    <property type="entry name" value="Ser_AcTrfase_N_sf"/>
</dbReference>
<dbReference type="InterPro" id="IPR045304">
    <property type="entry name" value="LbH_SAT"/>
</dbReference>
<name>A0ABU7RDB3_9BACT</name>
<dbReference type="SUPFAM" id="SSF51161">
    <property type="entry name" value="Trimeric LpxA-like enzymes"/>
    <property type="match status" value="1"/>
</dbReference>
<keyword evidence="3" id="KW-0012">Acyltransferase</keyword>
<proteinExistence type="predicted"/>
<evidence type="ECO:0000256" key="3">
    <source>
        <dbReference type="ARBA" id="ARBA00023315"/>
    </source>
</evidence>
<protein>
    <submittedName>
        <fullName evidence="4">Serine O-acetyltransferase EpsC</fullName>
    </submittedName>
</protein>
<dbReference type="Gene3D" id="1.10.3130.10">
    <property type="entry name" value="serine acetyltransferase, domain 1"/>
    <property type="match status" value="1"/>
</dbReference>
<dbReference type="Proteomes" id="UP001357452">
    <property type="component" value="Unassembled WGS sequence"/>
</dbReference>
<dbReference type="RefSeq" id="WP_330973200.1">
    <property type="nucleotide sequence ID" value="NZ_JAZGLY010000001.1"/>
</dbReference>
<keyword evidence="5" id="KW-1185">Reference proteome</keyword>
<dbReference type="NCBIfam" id="NF041874">
    <property type="entry name" value="EPS_EpsC"/>
    <property type="match status" value="1"/>
</dbReference>
<dbReference type="InterPro" id="IPR053376">
    <property type="entry name" value="Serine_acetyltransferase"/>
</dbReference>
<dbReference type="CDD" id="cd03354">
    <property type="entry name" value="LbH_SAT"/>
    <property type="match status" value="1"/>
</dbReference>
<dbReference type="Gene3D" id="2.160.10.10">
    <property type="entry name" value="Hexapeptide repeat proteins"/>
    <property type="match status" value="1"/>
</dbReference>
<evidence type="ECO:0000313" key="5">
    <source>
        <dbReference type="Proteomes" id="UP001357452"/>
    </source>
</evidence>
<dbReference type="PANTHER" id="PTHR42811">
    <property type="entry name" value="SERINE ACETYLTRANSFERASE"/>
    <property type="match status" value="1"/>
</dbReference>
<organism evidence="4 5">
    <name type="scientific">Niabella digestorum</name>
    <dbReference type="NCBI Taxonomy" id="3117701"/>
    <lineage>
        <taxon>Bacteria</taxon>
        <taxon>Pseudomonadati</taxon>
        <taxon>Bacteroidota</taxon>
        <taxon>Chitinophagia</taxon>
        <taxon>Chitinophagales</taxon>
        <taxon>Chitinophagaceae</taxon>
        <taxon>Niabella</taxon>
    </lineage>
</organism>